<dbReference type="AlphaFoldDB" id="A0AB34JK60"/>
<sequence length="276" mass="30396">MGKITYKRVTGTSRPQAMIASTMPIIGSVCYMVGSCFFWPNLYAMEWAGVLAASLFTAGSIFFMSAPILDYIDMSASYANLRHPPLGGDDAAKLHWLYMTQLMRTQRANTILYSVGGACFVAGSVLFFPSWRAEATHGAWLYLTGCFIVFLAALLATFTALELKKTSAHHAFPRRWWALYWWSDEDAQIFSCSLYMVGNAVFAAGSICFFPKISFLGGVVIEDERLSEIAAAVLFIVGSPLFLIGSTVDLLTYARDDSEKQTEASVLVPSKTMKPV</sequence>
<keyword evidence="1" id="KW-0812">Transmembrane</keyword>
<name>A0AB34JK60_PRYPA</name>
<evidence type="ECO:0000313" key="3">
    <source>
        <dbReference type="EMBL" id="KAL1522420.1"/>
    </source>
</evidence>
<protein>
    <recommendedName>
        <fullName evidence="2">YrhK domain-containing protein</fullName>
    </recommendedName>
</protein>
<feature type="transmembrane region" description="Helical" evidence="1">
    <location>
        <begin position="110"/>
        <end position="128"/>
    </location>
</feature>
<organism evidence="3 4">
    <name type="scientific">Prymnesium parvum</name>
    <name type="common">Toxic golden alga</name>
    <dbReference type="NCBI Taxonomy" id="97485"/>
    <lineage>
        <taxon>Eukaryota</taxon>
        <taxon>Haptista</taxon>
        <taxon>Haptophyta</taxon>
        <taxon>Prymnesiophyceae</taxon>
        <taxon>Prymnesiales</taxon>
        <taxon>Prymnesiaceae</taxon>
        <taxon>Prymnesium</taxon>
    </lineage>
</organism>
<reference evidence="3 4" key="1">
    <citation type="journal article" date="2024" name="Science">
        <title>Giant polyketide synthase enzymes in the biosynthesis of giant marine polyether toxins.</title>
        <authorList>
            <person name="Fallon T.R."/>
            <person name="Shende V.V."/>
            <person name="Wierzbicki I.H."/>
            <person name="Pendleton A.L."/>
            <person name="Watervoot N.F."/>
            <person name="Auber R.P."/>
            <person name="Gonzalez D.J."/>
            <person name="Wisecaver J.H."/>
            <person name="Moore B.S."/>
        </authorList>
    </citation>
    <scope>NUCLEOTIDE SEQUENCE [LARGE SCALE GENOMIC DNA]</scope>
    <source>
        <strain evidence="3 4">12B1</strain>
    </source>
</reference>
<dbReference type="EMBL" id="JBGBPQ010000006">
    <property type="protein sequence ID" value="KAL1522420.1"/>
    <property type="molecule type" value="Genomic_DNA"/>
</dbReference>
<keyword evidence="1" id="KW-0472">Membrane</keyword>
<dbReference type="InterPro" id="IPR025424">
    <property type="entry name" value="YrhK_domain"/>
</dbReference>
<feature type="domain" description="YrhK" evidence="2">
    <location>
        <begin position="189"/>
        <end position="251"/>
    </location>
</feature>
<accession>A0AB34JK60</accession>
<evidence type="ECO:0000313" key="4">
    <source>
        <dbReference type="Proteomes" id="UP001515480"/>
    </source>
</evidence>
<proteinExistence type="predicted"/>
<feature type="domain" description="YrhK" evidence="2">
    <location>
        <begin position="24"/>
        <end position="72"/>
    </location>
</feature>
<feature type="transmembrane region" description="Helical" evidence="1">
    <location>
        <begin position="140"/>
        <end position="161"/>
    </location>
</feature>
<feature type="transmembrane region" description="Helical" evidence="1">
    <location>
        <begin position="194"/>
        <end position="217"/>
    </location>
</feature>
<dbReference type="Proteomes" id="UP001515480">
    <property type="component" value="Unassembled WGS sequence"/>
</dbReference>
<evidence type="ECO:0000259" key="2">
    <source>
        <dbReference type="Pfam" id="PF14145"/>
    </source>
</evidence>
<keyword evidence="1" id="KW-1133">Transmembrane helix</keyword>
<dbReference type="Pfam" id="PF14145">
    <property type="entry name" value="YrhK"/>
    <property type="match status" value="3"/>
</dbReference>
<comment type="caution">
    <text evidence="3">The sequence shown here is derived from an EMBL/GenBank/DDBJ whole genome shotgun (WGS) entry which is preliminary data.</text>
</comment>
<keyword evidence="4" id="KW-1185">Reference proteome</keyword>
<gene>
    <name evidence="3" type="ORF">AB1Y20_017410</name>
</gene>
<evidence type="ECO:0000256" key="1">
    <source>
        <dbReference type="SAM" id="Phobius"/>
    </source>
</evidence>
<feature type="domain" description="YrhK" evidence="2">
    <location>
        <begin position="108"/>
        <end position="155"/>
    </location>
</feature>
<feature type="transmembrane region" description="Helical" evidence="1">
    <location>
        <begin position="21"/>
        <end position="41"/>
    </location>
</feature>
<feature type="transmembrane region" description="Helical" evidence="1">
    <location>
        <begin position="229"/>
        <end position="251"/>
    </location>
</feature>
<feature type="transmembrane region" description="Helical" evidence="1">
    <location>
        <begin position="47"/>
        <end position="72"/>
    </location>
</feature>